<feature type="compositionally biased region" description="Basic and acidic residues" evidence="1">
    <location>
        <begin position="85"/>
        <end position="94"/>
    </location>
</feature>
<accession>A0ABR0E7U4</accession>
<proteinExistence type="predicted"/>
<feature type="compositionally biased region" description="Basic and acidic residues" evidence="1">
    <location>
        <begin position="56"/>
        <end position="65"/>
    </location>
</feature>
<feature type="region of interest" description="Disordered" evidence="1">
    <location>
        <begin position="51"/>
        <end position="72"/>
    </location>
</feature>
<gene>
    <name evidence="2" type="ORF">PRZ48_011948</name>
</gene>
<evidence type="ECO:0000313" key="3">
    <source>
        <dbReference type="Proteomes" id="UP001305779"/>
    </source>
</evidence>
<comment type="caution">
    <text evidence="2">The sequence shown here is derived from an EMBL/GenBank/DDBJ whole genome shotgun (WGS) entry which is preliminary data.</text>
</comment>
<feature type="region of interest" description="Disordered" evidence="1">
    <location>
        <begin position="84"/>
        <end position="116"/>
    </location>
</feature>
<name>A0ABR0E7U4_ZASCE</name>
<dbReference type="EMBL" id="JAXOVC010000009">
    <property type="protein sequence ID" value="KAK4497497.1"/>
    <property type="molecule type" value="Genomic_DNA"/>
</dbReference>
<dbReference type="Proteomes" id="UP001305779">
    <property type="component" value="Unassembled WGS sequence"/>
</dbReference>
<feature type="region of interest" description="Disordered" evidence="1">
    <location>
        <begin position="142"/>
        <end position="163"/>
    </location>
</feature>
<reference evidence="2 3" key="1">
    <citation type="journal article" date="2023" name="G3 (Bethesda)">
        <title>A chromosome-level genome assembly of Zasmidium syzygii isolated from banana leaves.</title>
        <authorList>
            <person name="van Westerhoven A.C."/>
            <person name="Mehrabi R."/>
            <person name="Talebi R."/>
            <person name="Steentjes M.B.F."/>
            <person name="Corcolon B."/>
            <person name="Chong P.A."/>
            <person name="Kema G.H.J."/>
            <person name="Seidl M.F."/>
        </authorList>
    </citation>
    <scope>NUCLEOTIDE SEQUENCE [LARGE SCALE GENOMIC DNA]</scope>
    <source>
        <strain evidence="2 3">P124</strain>
    </source>
</reference>
<sequence>MWSIIEINFSIVATCMPATAGLLQHLYRWSRGQSLSTSTGYVAKQSQITTVVGSQDEQKSPKSDLESGSPTDLANCETALAQGEVDGRLKREMKGPGQVTEVHDSPASAAEPAEAELRYRDDRDVVHKVIVRDVPEGRMPGLREEERDVEKGRRELKGIKAEV</sequence>
<keyword evidence="3" id="KW-1185">Reference proteome</keyword>
<protein>
    <submittedName>
        <fullName evidence="2">Uncharacterized protein</fullName>
    </submittedName>
</protein>
<evidence type="ECO:0000256" key="1">
    <source>
        <dbReference type="SAM" id="MobiDB-lite"/>
    </source>
</evidence>
<organism evidence="2 3">
    <name type="scientific">Zasmidium cellare</name>
    <name type="common">Wine cellar mold</name>
    <name type="synonym">Racodium cellare</name>
    <dbReference type="NCBI Taxonomy" id="395010"/>
    <lineage>
        <taxon>Eukaryota</taxon>
        <taxon>Fungi</taxon>
        <taxon>Dikarya</taxon>
        <taxon>Ascomycota</taxon>
        <taxon>Pezizomycotina</taxon>
        <taxon>Dothideomycetes</taxon>
        <taxon>Dothideomycetidae</taxon>
        <taxon>Mycosphaerellales</taxon>
        <taxon>Mycosphaerellaceae</taxon>
        <taxon>Zasmidium</taxon>
    </lineage>
</organism>
<evidence type="ECO:0000313" key="2">
    <source>
        <dbReference type="EMBL" id="KAK4497497.1"/>
    </source>
</evidence>